<evidence type="ECO:0000313" key="3">
    <source>
        <dbReference type="Proteomes" id="UP000472269"/>
    </source>
</evidence>
<evidence type="ECO:0000313" key="2">
    <source>
        <dbReference type="Ensembl" id="ENSACUP00000020786.1"/>
    </source>
</evidence>
<feature type="region of interest" description="Disordered" evidence="1">
    <location>
        <begin position="40"/>
        <end position="65"/>
    </location>
</feature>
<accession>A0A663NAI1</accession>
<proteinExistence type="predicted"/>
<keyword evidence="3" id="KW-1185">Reference proteome</keyword>
<organism evidence="2 3">
    <name type="scientific">Athene cunicularia</name>
    <name type="common">Burrowing owl</name>
    <name type="synonym">Speotyto cunicularia</name>
    <dbReference type="NCBI Taxonomy" id="194338"/>
    <lineage>
        <taxon>Eukaryota</taxon>
        <taxon>Metazoa</taxon>
        <taxon>Chordata</taxon>
        <taxon>Craniata</taxon>
        <taxon>Vertebrata</taxon>
        <taxon>Euteleostomi</taxon>
        <taxon>Archelosauria</taxon>
        <taxon>Archosauria</taxon>
        <taxon>Dinosauria</taxon>
        <taxon>Saurischia</taxon>
        <taxon>Theropoda</taxon>
        <taxon>Coelurosauria</taxon>
        <taxon>Aves</taxon>
        <taxon>Neognathae</taxon>
        <taxon>Neoaves</taxon>
        <taxon>Telluraves</taxon>
        <taxon>Strigiformes</taxon>
        <taxon>Strigidae</taxon>
        <taxon>Athene</taxon>
    </lineage>
</organism>
<name>A0A663NAI1_ATHCN</name>
<dbReference type="AlphaFoldDB" id="A0A663NAI1"/>
<reference evidence="2" key="2">
    <citation type="submission" date="2025-09" db="UniProtKB">
        <authorList>
            <consortium name="Ensembl"/>
        </authorList>
    </citation>
    <scope>IDENTIFICATION</scope>
</reference>
<reference evidence="2" key="1">
    <citation type="submission" date="2025-08" db="UniProtKB">
        <authorList>
            <consortium name="Ensembl"/>
        </authorList>
    </citation>
    <scope>IDENTIFICATION</scope>
</reference>
<dbReference type="Proteomes" id="UP000472269">
    <property type="component" value="Unplaced"/>
</dbReference>
<dbReference type="Ensembl" id="ENSACUT00000022163.1">
    <property type="protein sequence ID" value="ENSACUP00000020786.1"/>
    <property type="gene ID" value="ENSACUG00000013883.1"/>
</dbReference>
<sequence length="65" mass="7367">MAAGEREAKGLISRHDEEAVIDRGRVSNVVNIHYEKEELEGESLLRKDSAPTEPGYHCKSHRDLH</sequence>
<evidence type="ECO:0000256" key="1">
    <source>
        <dbReference type="SAM" id="MobiDB-lite"/>
    </source>
</evidence>
<protein>
    <submittedName>
        <fullName evidence="2">Uncharacterized protein</fullName>
    </submittedName>
</protein>